<dbReference type="SUPFAM" id="SSF52166">
    <property type="entry name" value="Ribosomal protein L4"/>
    <property type="match status" value="1"/>
</dbReference>
<dbReference type="GO" id="GO:0003735">
    <property type="term" value="F:structural constituent of ribosome"/>
    <property type="evidence" value="ECO:0007669"/>
    <property type="project" value="InterPro"/>
</dbReference>
<keyword evidence="5" id="KW-0699">rRNA-binding</keyword>
<dbReference type="InterPro" id="IPR013005">
    <property type="entry name" value="Ribosomal_uL4-like"/>
</dbReference>
<dbReference type="GO" id="GO:0019843">
    <property type="term" value="F:rRNA binding"/>
    <property type="evidence" value="ECO:0007669"/>
    <property type="project" value="UniProtKB-UniRule"/>
</dbReference>
<evidence type="ECO:0000256" key="1">
    <source>
        <dbReference type="ARBA" id="ARBA00010528"/>
    </source>
</evidence>
<dbReference type="Gene3D" id="3.40.1370.10">
    <property type="match status" value="1"/>
</dbReference>
<evidence type="ECO:0000256" key="2">
    <source>
        <dbReference type="ARBA" id="ARBA00022980"/>
    </source>
</evidence>
<evidence type="ECO:0000313" key="8">
    <source>
        <dbReference type="Proteomes" id="UP000179242"/>
    </source>
</evidence>
<proteinExistence type="inferred from homology"/>
<organism evidence="7 8">
    <name type="scientific">candidate division WOR-1 bacterium RIFOXYC2_FULL_46_14</name>
    <dbReference type="NCBI Taxonomy" id="1802587"/>
    <lineage>
        <taxon>Bacteria</taxon>
        <taxon>Bacillati</taxon>
        <taxon>Saganbacteria</taxon>
    </lineage>
</organism>
<comment type="caution">
    <text evidence="7">The sequence shown here is derived from an EMBL/GenBank/DDBJ whole genome shotgun (WGS) entry which is preliminary data.</text>
</comment>
<dbReference type="GO" id="GO:0005840">
    <property type="term" value="C:ribosome"/>
    <property type="evidence" value="ECO:0007669"/>
    <property type="project" value="UniProtKB-KW"/>
</dbReference>
<comment type="similarity">
    <text evidence="1 5">Belongs to the universal ribosomal protein uL4 family.</text>
</comment>
<dbReference type="GO" id="GO:0006412">
    <property type="term" value="P:translation"/>
    <property type="evidence" value="ECO:0007669"/>
    <property type="project" value="UniProtKB-UniRule"/>
</dbReference>
<gene>
    <name evidence="5" type="primary">rplD</name>
    <name evidence="7" type="ORF">A2438_03320</name>
</gene>
<dbReference type="PANTHER" id="PTHR10746">
    <property type="entry name" value="50S RIBOSOMAL PROTEIN L4"/>
    <property type="match status" value="1"/>
</dbReference>
<evidence type="ECO:0000256" key="3">
    <source>
        <dbReference type="ARBA" id="ARBA00023274"/>
    </source>
</evidence>
<keyword evidence="5" id="KW-0694">RNA-binding</keyword>
<dbReference type="Proteomes" id="UP000179242">
    <property type="component" value="Unassembled WGS sequence"/>
</dbReference>
<keyword evidence="3 5" id="KW-0687">Ribonucleoprotein</keyword>
<comment type="subunit">
    <text evidence="5">Part of the 50S ribosomal subunit.</text>
</comment>
<feature type="region of interest" description="Disordered" evidence="6">
    <location>
        <begin position="46"/>
        <end position="80"/>
    </location>
</feature>
<name>A0A1F4U648_UNCSA</name>
<keyword evidence="2 5" id="KW-0689">Ribosomal protein</keyword>
<accession>A0A1F4U648</accession>
<dbReference type="InterPro" id="IPR002136">
    <property type="entry name" value="Ribosomal_uL4"/>
</dbReference>
<comment type="function">
    <text evidence="5">Forms part of the polypeptide exit tunnel.</text>
</comment>
<feature type="compositionally biased region" description="Basic residues" evidence="6">
    <location>
        <begin position="60"/>
        <end position="71"/>
    </location>
</feature>
<dbReference type="AlphaFoldDB" id="A0A1F4U648"/>
<evidence type="ECO:0000256" key="6">
    <source>
        <dbReference type="SAM" id="MobiDB-lite"/>
    </source>
</evidence>
<dbReference type="EMBL" id="MEUJ01000004">
    <property type="protein sequence ID" value="OGC40290.1"/>
    <property type="molecule type" value="Genomic_DNA"/>
</dbReference>
<dbReference type="Pfam" id="PF00573">
    <property type="entry name" value="Ribosomal_L4"/>
    <property type="match status" value="1"/>
</dbReference>
<dbReference type="PANTHER" id="PTHR10746:SF6">
    <property type="entry name" value="LARGE RIBOSOMAL SUBUNIT PROTEIN UL4M"/>
    <property type="match status" value="1"/>
</dbReference>
<comment type="function">
    <text evidence="5">One of the primary rRNA binding proteins, this protein initially binds near the 5'-end of the 23S rRNA. It is important during the early stages of 50S assembly. It makes multiple contacts with different domains of the 23S rRNA in the assembled 50S subunit and ribosome.</text>
</comment>
<dbReference type="GO" id="GO:1990904">
    <property type="term" value="C:ribonucleoprotein complex"/>
    <property type="evidence" value="ECO:0007669"/>
    <property type="project" value="UniProtKB-KW"/>
</dbReference>
<dbReference type="InterPro" id="IPR023574">
    <property type="entry name" value="Ribosomal_uL4_dom_sf"/>
</dbReference>
<sequence>MVEIKVINKDGKEGGTINGDDRLFTAKYKEALVHQALRAFRGGLRAGTHSTKTRGEVRGGGRKPWKQKGTGRARSGSIRSPLWNGGGVTFGPKPRDYSFALPKKMKKAALRTVVSDRLENGMLKVVDEIKLMKARTKEMVALLSKLGLSEKKILMVLSSENKNVELAGRNIPGLIIVKPEAVNIFDLLNCECLVLEKGAILELEKNLL</sequence>
<dbReference type="HAMAP" id="MF_01328_B">
    <property type="entry name" value="Ribosomal_uL4_B"/>
    <property type="match status" value="1"/>
</dbReference>
<protein>
    <recommendedName>
        <fullName evidence="4 5">Large ribosomal subunit protein uL4</fullName>
    </recommendedName>
</protein>
<evidence type="ECO:0000313" key="7">
    <source>
        <dbReference type="EMBL" id="OGC40290.1"/>
    </source>
</evidence>
<reference evidence="7 8" key="1">
    <citation type="journal article" date="2016" name="Nat. Commun.">
        <title>Thousands of microbial genomes shed light on interconnected biogeochemical processes in an aquifer system.</title>
        <authorList>
            <person name="Anantharaman K."/>
            <person name="Brown C.T."/>
            <person name="Hug L.A."/>
            <person name="Sharon I."/>
            <person name="Castelle C.J."/>
            <person name="Probst A.J."/>
            <person name="Thomas B.C."/>
            <person name="Singh A."/>
            <person name="Wilkins M.J."/>
            <person name="Karaoz U."/>
            <person name="Brodie E.L."/>
            <person name="Williams K.H."/>
            <person name="Hubbard S.S."/>
            <person name="Banfield J.F."/>
        </authorList>
    </citation>
    <scope>NUCLEOTIDE SEQUENCE [LARGE SCALE GENOMIC DNA]</scope>
</reference>
<evidence type="ECO:0000256" key="5">
    <source>
        <dbReference type="HAMAP-Rule" id="MF_01328"/>
    </source>
</evidence>
<evidence type="ECO:0000256" key="4">
    <source>
        <dbReference type="ARBA" id="ARBA00035244"/>
    </source>
</evidence>
<dbReference type="NCBIfam" id="TIGR03953">
    <property type="entry name" value="rplD_bact"/>
    <property type="match status" value="1"/>
</dbReference>